<accession>A0AAD8PZR9</accession>
<dbReference type="GeneID" id="85435675"/>
<dbReference type="AlphaFoldDB" id="A0AAD8PZR9"/>
<feature type="region of interest" description="Disordered" evidence="1">
    <location>
        <begin position="47"/>
        <end position="75"/>
    </location>
</feature>
<gene>
    <name evidence="2" type="ORF">LY79DRAFT_197755</name>
</gene>
<organism evidence="2 3">
    <name type="scientific">Colletotrichum navitas</name>
    <dbReference type="NCBI Taxonomy" id="681940"/>
    <lineage>
        <taxon>Eukaryota</taxon>
        <taxon>Fungi</taxon>
        <taxon>Dikarya</taxon>
        <taxon>Ascomycota</taxon>
        <taxon>Pezizomycotina</taxon>
        <taxon>Sordariomycetes</taxon>
        <taxon>Hypocreomycetidae</taxon>
        <taxon>Glomerellales</taxon>
        <taxon>Glomerellaceae</taxon>
        <taxon>Colletotrichum</taxon>
        <taxon>Colletotrichum graminicola species complex</taxon>
    </lineage>
</organism>
<name>A0AAD8PZR9_9PEZI</name>
<evidence type="ECO:0000313" key="2">
    <source>
        <dbReference type="EMBL" id="KAK1590707.1"/>
    </source>
</evidence>
<protein>
    <submittedName>
        <fullName evidence="2">Uncharacterized protein</fullName>
    </submittedName>
</protein>
<feature type="compositionally biased region" description="Basic and acidic residues" evidence="1">
    <location>
        <begin position="47"/>
        <end position="59"/>
    </location>
</feature>
<dbReference type="Proteomes" id="UP001230504">
    <property type="component" value="Unassembled WGS sequence"/>
</dbReference>
<sequence>METRSRTLQNSKTIPPSHQIRAECPAFRRPLLLSLVTDFDVKMRGEARRGGRRWGERRGREKKRQRGKGTKEIASPELELRRLSREGRVSVSIIRISPKLLSSYTNHHQKKKRSTSLEARRIRPDPDSAIARRHPARSYYNSSARPSLWPGSGNLLSH</sequence>
<reference evidence="2" key="1">
    <citation type="submission" date="2021-06" db="EMBL/GenBank/DDBJ databases">
        <title>Comparative genomics, transcriptomics and evolutionary studies reveal genomic signatures of adaptation to plant cell wall in hemibiotrophic fungi.</title>
        <authorList>
            <consortium name="DOE Joint Genome Institute"/>
            <person name="Baroncelli R."/>
            <person name="Diaz J.F."/>
            <person name="Benocci T."/>
            <person name="Peng M."/>
            <person name="Battaglia E."/>
            <person name="Haridas S."/>
            <person name="Andreopoulos W."/>
            <person name="Labutti K."/>
            <person name="Pangilinan J."/>
            <person name="Floch G.L."/>
            <person name="Makela M.R."/>
            <person name="Henrissat B."/>
            <person name="Grigoriev I.V."/>
            <person name="Crouch J.A."/>
            <person name="De Vries R.P."/>
            <person name="Sukno S.A."/>
            <person name="Thon M.R."/>
        </authorList>
    </citation>
    <scope>NUCLEOTIDE SEQUENCE</scope>
    <source>
        <strain evidence="2">CBS 125086</strain>
    </source>
</reference>
<feature type="region of interest" description="Disordered" evidence="1">
    <location>
        <begin position="104"/>
        <end position="158"/>
    </location>
</feature>
<evidence type="ECO:0000256" key="1">
    <source>
        <dbReference type="SAM" id="MobiDB-lite"/>
    </source>
</evidence>
<comment type="caution">
    <text evidence="2">The sequence shown here is derived from an EMBL/GenBank/DDBJ whole genome shotgun (WGS) entry which is preliminary data.</text>
</comment>
<dbReference type="EMBL" id="JAHLJV010000029">
    <property type="protein sequence ID" value="KAK1590707.1"/>
    <property type="molecule type" value="Genomic_DNA"/>
</dbReference>
<keyword evidence="3" id="KW-1185">Reference proteome</keyword>
<proteinExistence type="predicted"/>
<evidence type="ECO:0000313" key="3">
    <source>
        <dbReference type="Proteomes" id="UP001230504"/>
    </source>
</evidence>
<dbReference type="RefSeq" id="XP_060414181.1">
    <property type="nucleotide sequence ID" value="XM_060551435.1"/>
</dbReference>